<dbReference type="RefSeq" id="WP_026350932.1">
    <property type="nucleotide sequence ID" value="NZ_BMLI01000001.1"/>
</dbReference>
<gene>
    <name evidence="2" type="ORF">GCM10010967_15550</name>
</gene>
<dbReference type="InterPro" id="IPR025438">
    <property type="entry name" value="DUF4180"/>
</dbReference>
<accession>A0ABQ2HMD4</accession>
<keyword evidence="3" id="KW-1185">Reference proteome</keyword>
<dbReference type="EMBL" id="BMLI01000001">
    <property type="protein sequence ID" value="GGM84541.1"/>
    <property type="molecule type" value="Genomic_DNA"/>
</dbReference>
<dbReference type="Proteomes" id="UP000632339">
    <property type="component" value="Unassembled WGS sequence"/>
</dbReference>
<organism evidence="2 3">
    <name type="scientific">Dyadobacter beijingensis</name>
    <dbReference type="NCBI Taxonomy" id="365489"/>
    <lineage>
        <taxon>Bacteria</taxon>
        <taxon>Pseudomonadati</taxon>
        <taxon>Bacteroidota</taxon>
        <taxon>Cytophagia</taxon>
        <taxon>Cytophagales</taxon>
        <taxon>Spirosomataceae</taxon>
        <taxon>Dyadobacter</taxon>
    </lineage>
</organism>
<feature type="domain" description="DUF4180" evidence="1">
    <location>
        <begin position="10"/>
        <end position="117"/>
    </location>
</feature>
<comment type="caution">
    <text evidence="2">The sequence shown here is derived from an EMBL/GenBank/DDBJ whole genome shotgun (WGS) entry which is preliminary data.</text>
</comment>
<evidence type="ECO:0000313" key="2">
    <source>
        <dbReference type="EMBL" id="GGM84541.1"/>
    </source>
</evidence>
<sequence>MNIQKHFINGIVIPEVVSDQIVVRSAGEGLQLLADLYYQDYDCMILHAENITPDFFDLKTGLAGEILQKFTNFKFRLAIVGDFERYESKSLRDFIFESNKGRQVNFLPSVEQAVAKLSN</sequence>
<protein>
    <recommendedName>
        <fullName evidence="1">DUF4180 domain-containing protein</fullName>
    </recommendedName>
</protein>
<name>A0ABQ2HMD4_9BACT</name>
<reference evidence="3" key="1">
    <citation type="journal article" date="2019" name="Int. J. Syst. Evol. Microbiol.">
        <title>The Global Catalogue of Microorganisms (GCM) 10K type strain sequencing project: providing services to taxonomists for standard genome sequencing and annotation.</title>
        <authorList>
            <consortium name="The Broad Institute Genomics Platform"/>
            <consortium name="The Broad Institute Genome Sequencing Center for Infectious Disease"/>
            <person name="Wu L."/>
            <person name="Ma J."/>
        </authorList>
    </citation>
    <scope>NUCLEOTIDE SEQUENCE [LARGE SCALE GENOMIC DNA]</scope>
    <source>
        <strain evidence="3">CGMCC 1.6375</strain>
    </source>
</reference>
<evidence type="ECO:0000259" key="1">
    <source>
        <dbReference type="Pfam" id="PF13788"/>
    </source>
</evidence>
<evidence type="ECO:0000313" key="3">
    <source>
        <dbReference type="Proteomes" id="UP000632339"/>
    </source>
</evidence>
<proteinExistence type="predicted"/>
<dbReference type="Pfam" id="PF13788">
    <property type="entry name" value="DUF4180"/>
    <property type="match status" value="1"/>
</dbReference>